<reference evidence="3 4" key="1">
    <citation type="submission" date="2024-10" db="EMBL/GenBank/DDBJ databases">
        <title>The Natural Products Discovery Center: Release of the First 8490 Sequenced Strains for Exploring Actinobacteria Biosynthetic Diversity.</title>
        <authorList>
            <person name="Kalkreuter E."/>
            <person name="Kautsar S.A."/>
            <person name="Yang D."/>
            <person name="Bader C.D."/>
            <person name="Teijaro C.N."/>
            <person name="Fluegel L."/>
            <person name="Davis C.M."/>
            <person name="Simpson J.R."/>
            <person name="Lauterbach L."/>
            <person name="Steele A.D."/>
            <person name="Gui C."/>
            <person name="Meng S."/>
            <person name="Li G."/>
            <person name="Viehrig K."/>
            <person name="Ye F."/>
            <person name="Su P."/>
            <person name="Kiefer A.F."/>
            <person name="Nichols A."/>
            <person name="Cepeda A.J."/>
            <person name="Yan W."/>
            <person name="Fan B."/>
            <person name="Jiang Y."/>
            <person name="Adhikari A."/>
            <person name="Zheng C.-J."/>
            <person name="Schuster L."/>
            <person name="Cowan T.M."/>
            <person name="Smanski M.J."/>
            <person name="Chevrette M.G."/>
            <person name="De Carvalho L.P.S."/>
            <person name="Shen B."/>
        </authorList>
    </citation>
    <scope>NUCLEOTIDE SEQUENCE [LARGE SCALE GENOMIC DNA]</scope>
    <source>
        <strain evidence="3 4">NPDC020979</strain>
    </source>
</reference>
<dbReference type="EMBL" id="JBIRRB010000001">
    <property type="protein sequence ID" value="MFI0909804.1"/>
    <property type="molecule type" value="Genomic_DNA"/>
</dbReference>
<comment type="caution">
    <text evidence="3">The sequence shown here is derived from an EMBL/GenBank/DDBJ whole genome shotgun (WGS) entry which is preliminary data.</text>
</comment>
<keyword evidence="4" id="KW-1185">Reference proteome</keyword>
<dbReference type="SUPFAM" id="SSF53474">
    <property type="entry name" value="alpha/beta-Hydrolases"/>
    <property type="match status" value="1"/>
</dbReference>
<dbReference type="Gene3D" id="3.40.50.1820">
    <property type="entry name" value="alpha/beta hydrolase"/>
    <property type="match status" value="1"/>
</dbReference>
<evidence type="ECO:0000259" key="2">
    <source>
        <dbReference type="Pfam" id="PF00561"/>
    </source>
</evidence>
<name>A0ABW7SZU9_9ACTN</name>
<proteinExistence type="predicted"/>
<organism evidence="3 4">
    <name type="scientific">Streptomyces abikoensis</name>
    <dbReference type="NCBI Taxonomy" id="97398"/>
    <lineage>
        <taxon>Bacteria</taxon>
        <taxon>Bacillati</taxon>
        <taxon>Actinomycetota</taxon>
        <taxon>Actinomycetes</taxon>
        <taxon>Kitasatosporales</taxon>
        <taxon>Streptomycetaceae</taxon>
        <taxon>Streptomyces</taxon>
    </lineage>
</organism>
<dbReference type="PANTHER" id="PTHR43798">
    <property type="entry name" value="MONOACYLGLYCEROL LIPASE"/>
    <property type="match status" value="1"/>
</dbReference>
<evidence type="ECO:0000256" key="1">
    <source>
        <dbReference type="SAM" id="SignalP"/>
    </source>
</evidence>
<keyword evidence="1" id="KW-0732">Signal</keyword>
<evidence type="ECO:0000313" key="3">
    <source>
        <dbReference type="EMBL" id="MFI0909804.1"/>
    </source>
</evidence>
<dbReference type="InterPro" id="IPR029058">
    <property type="entry name" value="AB_hydrolase_fold"/>
</dbReference>
<dbReference type="PANTHER" id="PTHR43798:SF29">
    <property type="entry name" value="AB HYDROLASE-1 DOMAIN-CONTAINING PROTEIN"/>
    <property type="match status" value="1"/>
</dbReference>
<dbReference type="RefSeq" id="WP_358215469.1">
    <property type="nucleotide sequence ID" value="NZ_JBEYAO010000002.1"/>
</dbReference>
<dbReference type="GO" id="GO:0016787">
    <property type="term" value="F:hydrolase activity"/>
    <property type="evidence" value="ECO:0007669"/>
    <property type="project" value="UniProtKB-KW"/>
</dbReference>
<dbReference type="InterPro" id="IPR050266">
    <property type="entry name" value="AB_hydrolase_sf"/>
</dbReference>
<gene>
    <name evidence="3" type="ORF">ACH4TF_05020</name>
</gene>
<dbReference type="PRINTS" id="PR00412">
    <property type="entry name" value="EPOXHYDRLASE"/>
</dbReference>
<dbReference type="InterPro" id="IPR000639">
    <property type="entry name" value="Epox_hydrolase-like"/>
</dbReference>
<sequence length="264" mass="27861">MSRARKLPVVLLHALPLASAMWQAQAEALRARGHLVLVPDQRGFGNAPLGTPRPSLDTVADDLATLLDEQGIGEVALAGCSMGGYVAMAFLRRHPHRVRALALLSTRADADSPQTVAERHRFADLMLDPAKRDQVVAATTPLLLGITARTRDTGLVDRVVAMAAAADPEAVAWAQRAIAARPDSLPVLRATDAPAVVVTGVEDELVSMEEAAGMARTLPHGRLVTVPAAGHLLPMEAPERVTDVLLALLDEAAAADGKEQDDTC</sequence>
<feature type="chain" id="PRO_5046323931" evidence="1">
    <location>
        <begin position="27"/>
        <end position="264"/>
    </location>
</feature>
<dbReference type="Pfam" id="PF00561">
    <property type="entry name" value="Abhydrolase_1"/>
    <property type="match status" value="1"/>
</dbReference>
<keyword evidence="3" id="KW-0378">Hydrolase</keyword>
<dbReference type="PRINTS" id="PR00111">
    <property type="entry name" value="ABHYDROLASE"/>
</dbReference>
<dbReference type="Proteomes" id="UP001611162">
    <property type="component" value="Unassembled WGS sequence"/>
</dbReference>
<feature type="domain" description="AB hydrolase-1" evidence="2">
    <location>
        <begin position="8"/>
        <end position="238"/>
    </location>
</feature>
<dbReference type="InterPro" id="IPR000073">
    <property type="entry name" value="AB_hydrolase_1"/>
</dbReference>
<feature type="signal peptide" evidence="1">
    <location>
        <begin position="1"/>
        <end position="26"/>
    </location>
</feature>
<accession>A0ABW7SZU9</accession>
<protein>
    <submittedName>
        <fullName evidence="3">Alpha/beta fold hydrolase</fullName>
    </submittedName>
</protein>
<evidence type="ECO:0000313" key="4">
    <source>
        <dbReference type="Proteomes" id="UP001611162"/>
    </source>
</evidence>